<dbReference type="InterPro" id="IPR016007">
    <property type="entry name" value="Alpha_rhamnosid"/>
</dbReference>
<keyword evidence="3" id="KW-0378">Hydrolase</keyword>
<evidence type="ECO:0000259" key="5">
    <source>
        <dbReference type="Pfam" id="PF17390"/>
    </source>
</evidence>
<dbReference type="EMBL" id="VSSQ01018721">
    <property type="protein sequence ID" value="MPM62161.1"/>
    <property type="molecule type" value="Genomic_DNA"/>
</dbReference>
<evidence type="ECO:0000256" key="1">
    <source>
        <dbReference type="ARBA" id="ARBA00001445"/>
    </source>
</evidence>
<feature type="domain" description="Alpha-L-rhamnosidase six-hairpin glycosidase" evidence="4">
    <location>
        <begin position="68"/>
        <end position="374"/>
    </location>
</feature>
<dbReference type="Gene3D" id="1.50.10.10">
    <property type="match status" value="1"/>
</dbReference>
<reference evidence="6" key="1">
    <citation type="submission" date="2019-08" db="EMBL/GenBank/DDBJ databases">
        <authorList>
            <person name="Kucharzyk K."/>
            <person name="Murdoch R.W."/>
            <person name="Higgins S."/>
            <person name="Loffler F."/>
        </authorList>
    </citation>
    <scope>NUCLEOTIDE SEQUENCE</scope>
</reference>
<dbReference type="PANTHER" id="PTHR33307">
    <property type="entry name" value="ALPHA-RHAMNOSIDASE (EUROFUNG)"/>
    <property type="match status" value="1"/>
</dbReference>
<dbReference type="AlphaFoldDB" id="A0A645BBX5"/>
<evidence type="ECO:0000256" key="3">
    <source>
        <dbReference type="ARBA" id="ARBA00022801"/>
    </source>
</evidence>
<dbReference type="EC" id="3.2.1.40" evidence="2"/>
<comment type="catalytic activity">
    <reaction evidence="1">
        <text>Hydrolysis of terminal non-reducing alpha-L-rhamnose residues in alpha-L-rhamnosides.</text>
        <dbReference type="EC" id="3.2.1.40"/>
    </reaction>
</comment>
<protein>
    <recommendedName>
        <fullName evidence="2">alpha-L-rhamnosidase</fullName>
        <ecNumber evidence="2">3.2.1.40</ecNumber>
    </recommendedName>
</protein>
<dbReference type="Gene3D" id="2.60.420.10">
    <property type="entry name" value="Maltose phosphorylase, domain 3"/>
    <property type="match status" value="1"/>
</dbReference>
<dbReference type="InterPro" id="IPR008928">
    <property type="entry name" value="6-hairpin_glycosidase_sf"/>
</dbReference>
<evidence type="ECO:0000313" key="6">
    <source>
        <dbReference type="EMBL" id="MPM62161.1"/>
    </source>
</evidence>
<dbReference type="GO" id="GO:0005975">
    <property type="term" value="P:carbohydrate metabolic process"/>
    <property type="evidence" value="ECO:0007669"/>
    <property type="project" value="InterPro"/>
</dbReference>
<evidence type="ECO:0000256" key="2">
    <source>
        <dbReference type="ARBA" id="ARBA00012652"/>
    </source>
</evidence>
<dbReference type="GO" id="GO:0030596">
    <property type="term" value="F:alpha-L-rhamnosidase activity"/>
    <property type="evidence" value="ECO:0007669"/>
    <property type="project" value="UniProtKB-EC"/>
</dbReference>
<dbReference type="Pfam" id="PF17390">
    <property type="entry name" value="Bac_rhamnosid_C"/>
    <property type="match status" value="1"/>
</dbReference>
<dbReference type="Pfam" id="PF17389">
    <property type="entry name" value="Bac_rhamnosid6H"/>
    <property type="match status" value="1"/>
</dbReference>
<name>A0A645BBX5_9ZZZZ</name>
<dbReference type="SUPFAM" id="SSF48208">
    <property type="entry name" value="Six-hairpin glycosidases"/>
    <property type="match status" value="1"/>
</dbReference>
<accession>A0A645BBX5</accession>
<gene>
    <name evidence="6" type="ORF">SDC9_109027</name>
</gene>
<sequence>MVNPEDPGVWRRFEIPEHRSSYSDHRGKCSPSPEAGGEIAPFRYVEITGCCGLVRLRRRAIFPEWNEEASHFECSDRRLNLLWDFCKYSIKATGCFDKYIDGERERLPYEGDACINQLGHFCCDADYQLARNTIDHFMTHPTWPTEWLLLTPILARDYLFYSGDRTSVERWLAVLPSRLLPERLDCAGLLHQNGGRDIIDWPVCERDGYELGEVNLVPNCYRYAALNAMTDLTGNAAYAEDARQLRRVIRQKFFRRGAWRDHLESDHISLHGALFAQAFGLTEPEEFPAVRAFLQQRGMRCSVYAAQFLLEALGTLHAPLPMLNHLRADHQRSWLGMLEAGSTITMEAWNNCVKPNQDWNHAWGAAPANLLPRWVAGIRPTAPGFDEFVVDPQPGDLEWLYCRQPTRHGTVELEWRTGRLHLTVPHGTVGRCGSVSYGPGCHAIIPELISVNHR</sequence>
<evidence type="ECO:0000259" key="4">
    <source>
        <dbReference type="Pfam" id="PF17389"/>
    </source>
</evidence>
<dbReference type="InterPro" id="IPR012341">
    <property type="entry name" value="6hp_glycosidase-like_sf"/>
</dbReference>
<dbReference type="PANTHER" id="PTHR33307:SF6">
    <property type="entry name" value="ALPHA-RHAMNOSIDASE (EUROFUNG)-RELATED"/>
    <property type="match status" value="1"/>
</dbReference>
<dbReference type="InterPro" id="IPR035398">
    <property type="entry name" value="Bac_rhamnosid_C"/>
</dbReference>
<feature type="domain" description="Alpha-L-rhamnosidase C-terminal" evidence="5">
    <location>
        <begin position="377"/>
        <end position="428"/>
    </location>
</feature>
<comment type="caution">
    <text evidence="6">The sequence shown here is derived from an EMBL/GenBank/DDBJ whole genome shotgun (WGS) entry which is preliminary data.</text>
</comment>
<organism evidence="6">
    <name type="scientific">bioreactor metagenome</name>
    <dbReference type="NCBI Taxonomy" id="1076179"/>
    <lineage>
        <taxon>unclassified sequences</taxon>
        <taxon>metagenomes</taxon>
        <taxon>ecological metagenomes</taxon>
    </lineage>
</organism>
<dbReference type="InterPro" id="IPR035396">
    <property type="entry name" value="Bac_rhamnosid6H"/>
</dbReference>
<proteinExistence type="predicted"/>